<dbReference type="EMBL" id="LQCI01000009">
    <property type="protein sequence ID" value="KZB85982.1"/>
    <property type="molecule type" value="Genomic_DNA"/>
</dbReference>
<name>A0A154MNV3_9PSEU</name>
<dbReference type="RefSeq" id="WP_061987417.1">
    <property type="nucleotide sequence ID" value="NZ_FOPQ01000006.1"/>
</dbReference>
<accession>A0A154MNV3</accession>
<comment type="caution">
    <text evidence="1">The sequence shown here is derived from an EMBL/GenBank/DDBJ whole genome shotgun (WGS) entry which is preliminary data.</text>
</comment>
<dbReference type="AlphaFoldDB" id="A0A154MNV3"/>
<evidence type="ECO:0000313" key="4">
    <source>
        <dbReference type="Proteomes" id="UP000186883"/>
    </source>
</evidence>
<proteinExistence type="predicted"/>
<organism evidence="1 3">
    <name type="scientific">Amycolatopsis regifaucium</name>
    <dbReference type="NCBI Taxonomy" id="546365"/>
    <lineage>
        <taxon>Bacteria</taxon>
        <taxon>Bacillati</taxon>
        <taxon>Actinomycetota</taxon>
        <taxon>Actinomycetes</taxon>
        <taxon>Pseudonocardiales</taxon>
        <taxon>Pseudonocardiaceae</taxon>
        <taxon>Amycolatopsis</taxon>
    </lineage>
</organism>
<dbReference type="Proteomes" id="UP000186883">
    <property type="component" value="Unassembled WGS sequence"/>
</dbReference>
<dbReference type="EMBL" id="LOBU02000019">
    <property type="protein sequence ID" value="OKA04872.1"/>
    <property type="molecule type" value="Genomic_DNA"/>
</dbReference>
<dbReference type="InterPro" id="IPR046198">
    <property type="entry name" value="DUF6230"/>
</dbReference>
<dbReference type="OrthoDB" id="4238587at2"/>
<reference evidence="2 4" key="2">
    <citation type="submission" date="2016-11" db="EMBL/GenBank/DDBJ databases">
        <title>Genome sequencing of Amycolatopsis regifaucium.</title>
        <authorList>
            <person name="Mayilraj S."/>
            <person name="Kaur N."/>
        </authorList>
    </citation>
    <scope>NUCLEOTIDE SEQUENCE [LARGE SCALE GENOMIC DNA]</scope>
    <source>
        <strain evidence="2 4">GY080</strain>
    </source>
</reference>
<gene>
    <name evidence="2" type="ORF">ATP06_0227710</name>
    <name evidence="1" type="ORF">AVL48_27655</name>
</gene>
<evidence type="ECO:0000313" key="2">
    <source>
        <dbReference type="EMBL" id="OKA04872.1"/>
    </source>
</evidence>
<protein>
    <submittedName>
        <fullName evidence="1">Cholesterol esterase</fullName>
    </submittedName>
</protein>
<dbReference type="Pfam" id="PF19741">
    <property type="entry name" value="DUF6230"/>
    <property type="match status" value="1"/>
</dbReference>
<keyword evidence="4" id="KW-1185">Reference proteome</keyword>
<reference evidence="1 3" key="1">
    <citation type="submission" date="2015-12" db="EMBL/GenBank/DDBJ databases">
        <title>Amycolatopsis regifaucium genome sequencing and assembly.</title>
        <authorList>
            <person name="Mayilraj S."/>
        </authorList>
    </citation>
    <scope>NUCLEOTIDE SEQUENCE [LARGE SCALE GENOMIC DNA]</scope>
    <source>
        <strain evidence="1 3">GY080</strain>
    </source>
</reference>
<dbReference type="Proteomes" id="UP000076321">
    <property type="component" value="Unassembled WGS sequence"/>
</dbReference>
<evidence type="ECO:0000313" key="3">
    <source>
        <dbReference type="Proteomes" id="UP000076321"/>
    </source>
</evidence>
<sequence length="202" mass="20726">MKCSESRGRTRWARFAGILGLALVGVALLLTGLSQGALAASFAVSGGSFKISADKLVGEGFVQYGDVDQGSGQAHAVAVGAFRKATLDNFCQSVFLPKVPMVGDVTLVLLSGGPGGMESTDIIIGIASLTGDLRLTDTQIGIDAAQLTKGPEAAKGRPGAFGLQAAGATIGQLRQTAWSTNAQTLRLKNLALSLRSGKNECF</sequence>
<evidence type="ECO:0000313" key="1">
    <source>
        <dbReference type="EMBL" id="KZB85982.1"/>
    </source>
</evidence>